<dbReference type="InterPro" id="IPR010465">
    <property type="entry name" value="Drf_DAD"/>
</dbReference>
<dbReference type="CTD" id="35340"/>
<evidence type="ECO:0000313" key="13">
    <source>
        <dbReference type="RefSeq" id="XP_034247350.1"/>
    </source>
</evidence>
<dbReference type="InterPro" id="IPR011989">
    <property type="entry name" value="ARM-like"/>
</dbReference>
<evidence type="ECO:0000259" key="6">
    <source>
        <dbReference type="PROSITE" id="PS51231"/>
    </source>
</evidence>
<dbReference type="GO" id="GO:0031267">
    <property type="term" value="F:small GTPase binding"/>
    <property type="evidence" value="ECO:0007669"/>
    <property type="project" value="InterPro"/>
</dbReference>
<dbReference type="InterPro" id="IPR010472">
    <property type="entry name" value="FH3_dom"/>
</dbReference>
<dbReference type="RefSeq" id="XP_034247347.1">
    <property type="nucleotide sequence ID" value="XM_034391456.1"/>
</dbReference>
<dbReference type="PANTHER" id="PTHR45691">
    <property type="entry name" value="PROTEIN DIAPHANOUS"/>
    <property type="match status" value="1"/>
</dbReference>
<dbReference type="Pfam" id="PF06371">
    <property type="entry name" value="Drf_GBD"/>
    <property type="match status" value="1"/>
</dbReference>
<feature type="compositionally biased region" description="Pro residues" evidence="5">
    <location>
        <begin position="495"/>
        <end position="513"/>
    </location>
</feature>
<dbReference type="Gene3D" id="1.20.58.630">
    <property type="match status" value="1"/>
</dbReference>
<feature type="region of interest" description="Disordered" evidence="5">
    <location>
        <begin position="1"/>
        <end position="43"/>
    </location>
</feature>
<dbReference type="SMART" id="SM00498">
    <property type="entry name" value="FH2"/>
    <property type="match status" value="1"/>
</dbReference>
<dbReference type="InterPro" id="IPR042201">
    <property type="entry name" value="FH2_Formin_sf"/>
</dbReference>
<feature type="compositionally biased region" description="Basic and acidic residues" evidence="5">
    <location>
        <begin position="470"/>
        <end position="480"/>
    </location>
</feature>
<dbReference type="GeneID" id="117649062"/>
<dbReference type="RefSeq" id="XP_034247352.1">
    <property type="nucleotide sequence ID" value="XM_034391461.1"/>
</dbReference>
<feature type="region of interest" description="Disordered" evidence="5">
    <location>
        <begin position="470"/>
        <end position="586"/>
    </location>
</feature>
<dbReference type="Pfam" id="PF06367">
    <property type="entry name" value="Drf_FH3"/>
    <property type="match status" value="1"/>
</dbReference>
<dbReference type="SMART" id="SM01139">
    <property type="entry name" value="Drf_FH3"/>
    <property type="match status" value="1"/>
</dbReference>
<dbReference type="PROSITE" id="PS51231">
    <property type="entry name" value="DAD"/>
    <property type="match status" value="1"/>
</dbReference>
<proteinExistence type="inferred from homology"/>
<dbReference type="PANTHER" id="PTHR45691:SF6">
    <property type="entry name" value="PROTEIN DIAPHANOUS"/>
    <property type="match status" value="1"/>
</dbReference>
<dbReference type="AlphaFoldDB" id="A0A6P8Z9Z1"/>
<dbReference type="SMART" id="SM01140">
    <property type="entry name" value="Drf_GBD"/>
    <property type="match status" value="1"/>
</dbReference>
<gene>
    <name evidence="10 11 12 13 14 15" type="primary">LOC117649062</name>
</gene>
<comment type="similarity">
    <text evidence="2">Belongs to the formin homology family. Diaphanous subfamily.</text>
</comment>
<dbReference type="RefSeq" id="XP_034247350.1">
    <property type="nucleotide sequence ID" value="XM_034391459.1"/>
</dbReference>
<dbReference type="Gene3D" id="1.10.238.150">
    <property type="entry name" value="Formin, FH3 diaphanous domain"/>
    <property type="match status" value="1"/>
</dbReference>
<dbReference type="InterPro" id="IPR014767">
    <property type="entry name" value="DAD_dom"/>
</dbReference>
<dbReference type="RefSeq" id="XP_034247349.1">
    <property type="nucleotide sequence ID" value="XM_034391458.1"/>
</dbReference>
<protein>
    <submittedName>
        <fullName evidence="10 11">Protein diaphanous</fullName>
    </submittedName>
</protein>
<evidence type="ECO:0000313" key="11">
    <source>
        <dbReference type="RefSeq" id="XP_034247348.1"/>
    </source>
</evidence>
<dbReference type="Proteomes" id="UP000515158">
    <property type="component" value="Unplaced"/>
</dbReference>
<evidence type="ECO:0000313" key="10">
    <source>
        <dbReference type="RefSeq" id="XP_034247347.1"/>
    </source>
</evidence>
<evidence type="ECO:0000256" key="4">
    <source>
        <dbReference type="ARBA" id="ARBA00023054"/>
    </source>
</evidence>
<dbReference type="GO" id="GO:0003779">
    <property type="term" value="F:actin binding"/>
    <property type="evidence" value="ECO:0007669"/>
    <property type="project" value="InterPro"/>
</dbReference>
<dbReference type="InterPro" id="IPR051412">
    <property type="entry name" value="Formin_Homology_Diaphanous_sf"/>
</dbReference>
<keyword evidence="4" id="KW-0175">Coiled coil</keyword>
<feature type="domain" description="FH2" evidence="8">
    <location>
        <begin position="589"/>
        <end position="990"/>
    </location>
</feature>
<dbReference type="GO" id="GO:0005884">
    <property type="term" value="C:actin filament"/>
    <property type="evidence" value="ECO:0007669"/>
    <property type="project" value="TreeGrafter"/>
</dbReference>
<evidence type="ECO:0000313" key="15">
    <source>
        <dbReference type="RefSeq" id="XP_034247352.1"/>
    </source>
</evidence>
<dbReference type="RefSeq" id="XP_034247348.1">
    <property type="nucleotide sequence ID" value="XM_034391457.1"/>
</dbReference>
<evidence type="ECO:0000256" key="2">
    <source>
        <dbReference type="ARBA" id="ARBA00008214"/>
    </source>
</evidence>
<evidence type="ECO:0000313" key="14">
    <source>
        <dbReference type="RefSeq" id="XP_034247351.1"/>
    </source>
</evidence>
<keyword evidence="9" id="KW-1185">Reference proteome</keyword>
<dbReference type="InterPro" id="IPR016024">
    <property type="entry name" value="ARM-type_fold"/>
</dbReference>
<dbReference type="GO" id="GO:0005737">
    <property type="term" value="C:cytoplasm"/>
    <property type="evidence" value="ECO:0007669"/>
    <property type="project" value="UniProtKB-SubCell"/>
</dbReference>
<comment type="subcellular location">
    <subcellularLocation>
        <location evidence="1">Cytoplasm</location>
    </subcellularLocation>
</comment>
<feature type="region of interest" description="Disordered" evidence="5">
    <location>
        <begin position="972"/>
        <end position="993"/>
    </location>
</feature>
<evidence type="ECO:0000313" key="9">
    <source>
        <dbReference type="Proteomes" id="UP000515158"/>
    </source>
</evidence>
<dbReference type="RefSeq" id="XP_034247351.1">
    <property type="nucleotide sequence ID" value="XM_034391460.1"/>
</dbReference>
<feature type="domain" description="GBD/FH3" evidence="7">
    <location>
        <begin position="51"/>
        <end position="415"/>
    </location>
</feature>
<evidence type="ECO:0000256" key="1">
    <source>
        <dbReference type="ARBA" id="ARBA00004496"/>
    </source>
</evidence>
<dbReference type="OrthoDB" id="1104827at2759"/>
<dbReference type="Gene3D" id="6.10.30.30">
    <property type="match status" value="1"/>
</dbReference>
<dbReference type="KEGG" id="tpal:117649062"/>
<feature type="region of interest" description="Disordered" evidence="5">
    <location>
        <begin position="1029"/>
        <end position="1066"/>
    </location>
</feature>
<evidence type="ECO:0000256" key="3">
    <source>
        <dbReference type="ARBA" id="ARBA00022490"/>
    </source>
</evidence>
<dbReference type="Pfam" id="PF02181">
    <property type="entry name" value="FH2"/>
    <property type="match status" value="1"/>
</dbReference>
<dbReference type="PROSITE" id="PS51232">
    <property type="entry name" value="GBD_FH3"/>
    <property type="match status" value="1"/>
</dbReference>
<evidence type="ECO:0000259" key="7">
    <source>
        <dbReference type="PROSITE" id="PS51232"/>
    </source>
</evidence>
<dbReference type="GO" id="GO:0030041">
    <property type="term" value="P:actin filament polymerization"/>
    <property type="evidence" value="ECO:0007669"/>
    <property type="project" value="TreeGrafter"/>
</dbReference>
<dbReference type="Gene3D" id="1.20.58.2220">
    <property type="entry name" value="Formin, FH2 domain"/>
    <property type="match status" value="1"/>
</dbReference>
<dbReference type="Pfam" id="PF06345">
    <property type="entry name" value="Drf_DAD"/>
    <property type="match status" value="1"/>
</dbReference>
<name>A0A6P8Z9Z1_THRPL</name>
<dbReference type="InterPro" id="IPR044933">
    <property type="entry name" value="DIA_GBD_sf"/>
</dbReference>
<dbReference type="InterPro" id="IPR010473">
    <property type="entry name" value="GTPase-bd"/>
</dbReference>
<feature type="compositionally biased region" description="Pro residues" evidence="5">
    <location>
        <begin position="520"/>
        <end position="582"/>
    </location>
</feature>
<accession>A0A6P8Z9Z1</accession>
<sequence length="1080" mass="121849">MSSRQDRAKSSGFLEMFFARPRTKGRGPSGQQPRPPSETYFNEAEEQEFFISGLDEETTNDKFEEMLDDMNLTEEKKMPLRMQPTENKKKMLINHYKGVTQESRNRLDKPADYINYLSTADLSANKLYGCIESLRIALTNNPLKWVEEFGTKGLKKVLNVLNECYLNDSRFDKIQYECIRCLRAFMNNTTGIRQTFSQREALTILARSVDPSKPYAMLEAVKLLAAVCLIPPISGSGKDGHEKALEAITMSGELKGRERFEPIVQGLLIKENEKTLRVACLQLINAIITQPDDLEYRLHLRNEFMRVGLLDVIENLEEDANEDLLTQLKIFKEHKDEDFEEFIQRFDNVRLELDDVNDCFEMVKNLVMDTAAEPYFLSILQHFLFIRDDAQIRPAYFKLLEECVSQIVLHRGGCDPDFRSTRRFQIDVQPLIDTLVEKSKVDDERRIEELQMKLEEALALRQETEAKLQQTEKKLSELESRVGSAASPGKLGNVPAPPPPPAMYCPPPPPMPGGPGGGVAPPPPPPPPGSGFGPPPPPMPGCGPPPPPMPPGMGPPPPPFPGGMPMPPMFPGAPAAPKPPDVLPLGLKPKKKWDTDGPLKRANWKAIVPQKLSEKSFWVKVHEEKHASPDILNGLAQRFSSKPVAKKIDAGDNGVKTGTLKKVKDLKVLDGKAAQNISILLGGSLKHLSYSDVKRCILRCDDSVLTDNVLQQLINYLPSPDQLHKLEEYRSQYDDLTEAEQFAITLAEIKRLLPRLKSMSFRQHYNEIVADVKPDIVAGTTACEEVRNSKKFAEILELILLLGNVMNSGSRNGQAFGFEISFLPKLTSTKDVENKTTLLHYLVETIERKSPELLTFEDELRHVDRAARVAVDSIQKALRQMDSSVRNLETDLNNCKVPQGEDDKFVQVMSSFAKEAREQCEILQSMFRKMDLLYTDLSEFFSFDKLKYTLEEFFSDVKTFKDAFYQALKDNQKVRETEEKSRRAREAREKAEVERADRVARKRALVDMNTPQTQEGVMDSLLEALQSGSAFSRDQRRRRPGQRPAGAERRAQLNRSRSRSGLVGGALTSRELSSELLSTA</sequence>
<feature type="domain" description="DAD" evidence="6">
    <location>
        <begin position="1011"/>
        <end position="1044"/>
    </location>
</feature>
<dbReference type="SUPFAM" id="SSF101447">
    <property type="entry name" value="Formin homology 2 domain (FH2 domain)"/>
    <property type="match status" value="1"/>
</dbReference>
<dbReference type="InterPro" id="IPR015425">
    <property type="entry name" value="FH2_Formin"/>
</dbReference>
<organism evidence="14">
    <name type="scientific">Thrips palmi</name>
    <name type="common">Melon thrips</name>
    <dbReference type="NCBI Taxonomy" id="161013"/>
    <lineage>
        <taxon>Eukaryota</taxon>
        <taxon>Metazoa</taxon>
        <taxon>Ecdysozoa</taxon>
        <taxon>Arthropoda</taxon>
        <taxon>Hexapoda</taxon>
        <taxon>Insecta</taxon>
        <taxon>Pterygota</taxon>
        <taxon>Neoptera</taxon>
        <taxon>Paraneoptera</taxon>
        <taxon>Thysanoptera</taxon>
        <taxon>Terebrantia</taxon>
        <taxon>Thripoidea</taxon>
        <taxon>Thripidae</taxon>
        <taxon>Thrips</taxon>
    </lineage>
</organism>
<dbReference type="Gene3D" id="1.10.20.40">
    <property type="entry name" value="Formin, diaphanous GTPase-binding domain"/>
    <property type="match status" value="1"/>
</dbReference>
<evidence type="ECO:0000256" key="5">
    <source>
        <dbReference type="SAM" id="MobiDB-lite"/>
    </source>
</evidence>
<dbReference type="SUPFAM" id="SSF48371">
    <property type="entry name" value="ARM repeat"/>
    <property type="match status" value="1"/>
</dbReference>
<dbReference type="Gene3D" id="1.25.10.10">
    <property type="entry name" value="Leucine-rich Repeat Variant"/>
    <property type="match status" value="1"/>
</dbReference>
<dbReference type="InterPro" id="IPR014768">
    <property type="entry name" value="GBD/FH3_dom"/>
</dbReference>
<keyword evidence="3" id="KW-0963">Cytoplasm</keyword>
<dbReference type="PROSITE" id="PS51444">
    <property type="entry name" value="FH2"/>
    <property type="match status" value="1"/>
</dbReference>
<evidence type="ECO:0000259" key="8">
    <source>
        <dbReference type="PROSITE" id="PS51444"/>
    </source>
</evidence>
<reference evidence="10 11" key="1">
    <citation type="submission" date="2025-04" db="UniProtKB">
        <authorList>
            <consortium name="RefSeq"/>
        </authorList>
    </citation>
    <scope>IDENTIFICATION</scope>
    <source>
        <tissue evidence="10 11">Total insect</tissue>
    </source>
</reference>
<evidence type="ECO:0000313" key="12">
    <source>
        <dbReference type="RefSeq" id="XP_034247349.1"/>
    </source>
</evidence>